<evidence type="ECO:0000256" key="1">
    <source>
        <dbReference type="ARBA" id="ARBA00008609"/>
    </source>
</evidence>
<dbReference type="SUPFAM" id="SSF103025">
    <property type="entry name" value="Folate-binding domain"/>
    <property type="match status" value="1"/>
</dbReference>
<evidence type="ECO:0000313" key="7">
    <source>
        <dbReference type="EMBL" id="RUM99653.1"/>
    </source>
</evidence>
<dbReference type="Pfam" id="PF01571">
    <property type="entry name" value="GCV_T"/>
    <property type="match status" value="1"/>
</dbReference>
<keyword evidence="8" id="KW-1185">Reference proteome</keyword>
<dbReference type="Gene3D" id="3.30.1360.120">
    <property type="entry name" value="Probable tRNA modification gtpase trme, domain 1"/>
    <property type="match status" value="1"/>
</dbReference>
<dbReference type="InterPro" id="IPR027266">
    <property type="entry name" value="TrmE/GcvT-like"/>
</dbReference>
<comment type="caution">
    <text evidence="7">The sequence shown here is derived from an EMBL/GenBank/DDBJ whole genome shotgun (WGS) entry which is preliminary data.</text>
</comment>
<feature type="domain" description="Aminomethyltransferase C-terminal" evidence="5">
    <location>
        <begin position="791"/>
        <end position="851"/>
    </location>
</feature>
<dbReference type="GO" id="GO:0016491">
    <property type="term" value="F:oxidoreductase activity"/>
    <property type="evidence" value="ECO:0007669"/>
    <property type="project" value="UniProtKB-KW"/>
</dbReference>
<feature type="domain" description="FAD dependent oxidoreductase central" evidence="6">
    <location>
        <begin position="371"/>
        <end position="424"/>
    </location>
</feature>
<evidence type="ECO:0000259" key="5">
    <source>
        <dbReference type="Pfam" id="PF08669"/>
    </source>
</evidence>
<dbReference type="InterPro" id="IPR006222">
    <property type="entry name" value="GCVT_N"/>
</dbReference>
<protein>
    <submittedName>
        <fullName evidence="7">FAD-dependent oxidoreductase</fullName>
    </submittedName>
</protein>
<dbReference type="Gene3D" id="3.30.70.1400">
    <property type="entry name" value="Aminomethyltransferase beta-barrel domains"/>
    <property type="match status" value="1"/>
</dbReference>
<dbReference type="Pfam" id="PF01266">
    <property type="entry name" value="DAO"/>
    <property type="match status" value="1"/>
</dbReference>
<dbReference type="Proteomes" id="UP000281647">
    <property type="component" value="Unassembled WGS sequence"/>
</dbReference>
<dbReference type="PANTHER" id="PTHR43757">
    <property type="entry name" value="AMINOMETHYLTRANSFERASE"/>
    <property type="match status" value="1"/>
</dbReference>
<feature type="domain" description="GCVT N-terminal" evidence="4">
    <location>
        <begin position="427"/>
        <end position="706"/>
    </location>
</feature>
<dbReference type="PROSITE" id="PS51257">
    <property type="entry name" value="PROKAR_LIPOPROTEIN"/>
    <property type="match status" value="1"/>
</dbReference>
<dbReference type="InterPro" id="IPR028896">
    <property type="entry name" value="GcvT/YgfZ/DmdA"/>
</dbReference>
<accession>A0A432VC25</accession>
<sequence>MKSHAKAVVIGGGVVGCSVLYHLARAGWKDVMLIERSELTSGSSWHAAGGFHTLNGDPNVAKLQAYTVQLYKELEELSGQSCSLHLTGGIMMADSPERMDFLRLAHAKGRYLGMDTELITPSEAKAMFPLMDETNFVGAMWDPVEGHLDPSGTTHAYAKAAQKLGAEIVLRNRVVELTQEPDGTWNVVTEQGTVKAEHVVNCGGLWAREVGRMVGIELPLLAMEHMYLLTEPMPEVEAFNRATGREMVGVLDFKGEIYTRQERNGILLGTYEKACKPWSPVNTPWDFGHELLQPDIDRIAPSLEIGFKHFPGIADAGIKQIINGPFTFAPDGNPLVGPVQGLTNFWCACAVMAGFSQGGGVGLALSNWMVNGDPGFDVWGMDVARFGEWATLRYTNAKVRENYSRRFSIRFPNEELPAARPAQTTPLYDTMLANNAVMGDSWGLETPLWFAPKGTEPKDVVSFRRSNDFEHIGNEVRAVRTSVGVTEIANFAKYEVAGSGAGDFLNRLMTNRMPKPSRLVLTPMLNEFGKLIGDFTIANMSRNGQERFMIWGSSAAQKYHMRWFERHLPKDKSISIHRFDQTLVGLAIAGPRAQDLLARLVDEDVSTKVFRFMDCREMAVGGAPAIINRISYTGDLGYEIWMEPAYQRLVYAAIKEVGKEFGIADFGMRALLSMRLEKNFPTWFRELRPIYGPFEGSMERFIRMEKNDFIGREEAAREQTQGPKLRRVSLVVDALDADVMGDEPIWAKVSTDYGTVDKPHGYGAPRFDETGKEVRVSAADEGASSIRGLVDGEWRVVGWVTSGGYAHHVRKSLAQGYVPATLADDESEGLFEIEILGQRRPARINTRPLFDPDGEKMRG</sequence>
<feature type="domain" description="FAD dependent oxidoreductase" evidence="3">
    <location>
        <begin position="7"/>
        <end position="367"/>
    </location>
</feature>
<name>A0A432VC25_9HYPH</name>
<dbReference type="OrthoDB" id="9804379at2"/>
<dbReference type="InterPro" id="IPR032503">
    <property type="entry name" value="FAO_M"/>
</dbReference>
<organism evidence="7 8">
    <name type="scientific">Borborobacter arsenicus</name>
    <dbReference type="NCBI Taxonomy" id="1851146"/>
    <lineage>
        <taxon>Bacteria</taxon>
        <taxon>Pseudomonadati</taxon>
        <taxon>Pseudomonadota</taxon>
        <taxon>Alphaproteobacteria</taxon>
        <taxon>Hyphomicrobiales</taxon>
        <taxon>Phyllobacteriaceae</taxon>
        <taxon>Borborobacter</taxon>
    </lineage>
</organism>
<evidence type="ECO:0000313" key="8">
    <source>
        <dbReference type="Proteomes" id="UP000281647"/>
    </source>
</evidence>
<dbReference type="Gene3D" id="3.50.50.60">
    <property type="entry name" value="FAD/NAD(P)-binding domain"/>
    <property type="match status" value="1"/>
</dbReference>
<dbReference type="SUPFAM" id="SSF101790">
    <property type="entry name" value="Aminomethyltransferase beta-barrel domain"/>
    <property type="match status" value="1"/>
</dbReference>
<dbReference type="Pfam" id="PF08669">
    <property type="entry name" value="GCV_T_C"/>
    <property type="match status" value="1"/>
</dbReference>
<dbReference type="PANTHER" id="PTHR43757:SF2">
    <property type="entry name" value="AMINOMETHYLTRANSFERASE, MITOCHONDRIAL"/>
    <property type="match status" value="1"/>
</dbReference>
<dbReference type="SUPFAM" id="SSF51905">
    <property type="entry name" value="FAD/NAD(P)-binding domain"/>
    <property type="match status" value="1"/>
</dbReference>
<gene>
    <name evidence="7" type="ORF">EET67_01830</name>
</gene>
<evidence type="ECO:0000259" key="4">
    <source>
        <dbReference type="Pfam" id="PF01571"/>
    </source>
</evidence>
<keyword evidence="2" id="KW-0560">Oxidoreductase</keyword>
<evidence type="ECO:0000256" key="2">
    <source>
        <dbReference type="ARBA" id="ARBA00023002"/>
    </source>
</evidence>
<dbReference type="InterPro" id="IPR029043">
    <property type="entry name" value="GcvT/YgfZ_C"/>
</dbReference>
<dbReference type="InterPro" id="IPR013977">
    <property type="entry name" value="GcvT_C"/>
</dbReference>
<dbReference type="EMBL" id="RKST01000001">
    <property type="protein sequence ID" value="RUM99653.1"/>
    <property type="molecule type" value="Genomic_DNA"/>
</dbReference>
<dbReference type="Pfam" id="PF16350">
    <property type="entry name" value="FAO_M"/>
    <property type="match status" value="1"/>
</dbReference>
<evidence type="ECO:0000259" key="3">
    <source>
        <dbReference type="Pfam" id="PF01266"/>
    </source>
</evidence>
<proteinExistence type="inferred from homology"/>
<dbReference type="AlphaFoldDB" id="A0A432VC25"/>
<dbReference type="InterPro" id="IPR006076">
    <property type="entry name" value="FAD-dep_OxRdtase"/>
</dbReference>
<dbReference type="InterPro" id="IPR036188">
    <property type="entry name" value="FAD/NAD-bd_sf"/>
</dbReference>
<dbReference type="Gene3D" id="3.30.9.10">
    <property type="entry name" value="D-Amino Acid Oxidase, subunit A, domain 2"/>
    <property type="match status" value="1"/>
</dbReference>
<reference evidence="7 8" key="1">
    <citation type="submission" date="2018-11" db="EMBL/GenBank/DDBJ databases">
        <title>Pseudaminobacter arsenicus sp. nov., an arsenic-resistant bacterium isolated from arsenic-rich aquifers.</title>
        <authorList>
            <person name="Mu Y."/>
        </authorList>
    </citation>
    <scope>NUCLEOTIDE SEQUENCE [LARGE SCALE GENOMIC DNA]</scope>
    <source>
        <strain evidence="7 8">CB3</strain>
    </source>
</reference>
<dbReference type="Gene3D" id="2.40.30.110">
    <property type="entry name" value="Aminomethyltransferase beta-barrel domains"/>
    <property type="match status" value="1"/>
</dbReference>
<evidence type="ECO:0000259" key="6">
    <source>
        <dbReference type="Pfam" id="PF16350"/>
    </source>
</evidence>
<dbReference type="RefSeq" id="WP_128625892.1">
    <property type="nucleotide sequence ID" value="NZ_RKST01000001.1"/>
</dbReference>
<dbReference type="SUPFAM" id="SSF54373">
    <property type="entry name" value="FAD-linked reductases, C-terminal domain"/>
    <property type="match status" value="1"/>
</dbReference>
<comment type="similarity">
    <text evidence="1">Belongs to the GcvT family.</text>
</comment>